<protein>
    <recommendedName>
        <fullName evidence="3">beta-galactosidase</fullName>
        <ecNumber evidence="3">3.2.1.23</ecNumber>
    </recommendedName>
    <alternativeName>
        <fullName evidence="8">Lactase</fullName>
    </alternativeName>
</protein>
<dbReference type="SUPFAM" id="SSF49303">
    <property type="entry name" value="beta-Galactosidase/glucuronidase domain"/>
    <property type="match status" value="2"/>
</dbReference>
<dbReference type="SUPFAM" id="SSF51445">
    <property type="entry name" value="(Trans)glycosidases"/>
    <property type="match status" value="1"/>
</dbReference>
<dbReference type="InterPro" id="IPR004199">
    <property type="entry name" value="B-gal_small/dom_5"/>
</dbReference>
<keyword evidence="13" id="KW-1185">Reference proteome</keyword>
<keyword evidence="6" id="KW-1015">Disulfide bond</keyword>
<evidence type="ECO:0000256" key="5">
    <source>
        <dbReference type="ARBA" id="ARBA00022801"/>
    </source>
</evidence>
<keyword evidence="5" id="KW-0378">Hydrolase</keyword>
<dbReference type="PANTHER" id="PTHR46323">
    <property type="entry name" value="BETA-GALACTOSIDASE"/>
    <property type="match status" value="1"/>
</dbReference>
<geneLocation type="plasmid" evidence="12 13">
    <name>unnamed2</name>
</geneLocation>
<dbReference type="Proteomes" id="UP000831768">
    <property type="component" value="Plasmid unnamed2"/>
</dbReference>
<dbReference type="Pfam" id="PF13385">
    <property type="entry name" value="Laminin_G_3"/>
    <property type="match status" value="1"/>
</dbReference>
<dbReference type="GO" id="GO:0009341">
    <property type="term" value="C:beta-galactosidase complex"/>
    <property type="evidence" value="ECO:0007669"/>
    <property type="project" value="InterPro"/>
</dbReference>
<dbReference type="Gene3D" id="2.70.98.10">
    <property type="match status" value="1"/>
</dbReference>
<dbReference type="InterPro" id="IPR006101">
    <property type="entry name" value="Glyco_hydro_2"/>
</dbReference>
<evidence type="ECO:0000256" key="7">
    <source>
        <dbReference type="ARBA" id="ARBA00023295"/>
    </source>
</evidence>
<evidence type="ECO:0000256" key="3">
    <source>
        <dbReference type="ARBA" id="ARBA00012756"/>
    </source>
</evidence>
<reference evidence="12" key="1">
    <citation type="submission" date="2022-04" db="EMBL/GenBank/DDBJ databases">
        <title>Halocatena sp. nov., isolated from a salt lake.</title>
        <authorList>
            <person name="Cui H.-L."/>
        </authorList>
    </citation>
    <scope>NUCLEOTIDE SEQUENCE</scope>
    <source>
        <strain evidence="12">AD-1</strain>
        <plasmid evidence="12">unnamed2</plasmid>
    </source>
</reference>
<evidence type="ECO:0000259" key="11">
    <source>
        <dbReference type="SMART" id="SM01038"/>
    </source>
</evidence>
<dbReference type="InterPro" id="IPR006103">
    <property type="entry name" value="Glyco_hydro_2_cat"/>
</dbReference>
<feature type="compositionally biased region" description="Basic and acidic residues" evidence="9">
    <location>
        <begin position="1202"/>
        <end position="1223"/>
    </location>
</feature>
<evidence type="ECO:0000256" key="1">
    <source>
        <dbReference type="ARBA" id="ARBA00001412"/>
    </source>
</evidence>
<feature type="region of interest" description="Disordered" evidence="9">
    <location>
        <begin position="1195"/>
        <end position="1259"/>
    </location>
</feature>
<comment type="catalytic activity">
    <reaction evidence="1">
        <text>Hydrolysis of terminal non-reducing beta-D-galactose residues in beta-D-galactosides.</text>
        <dbReference type="EC" id="3.2.1.23"/>
    </reaction>
</comment>
<evidence type="ECO:0000256" key="9">
    <source>
        <dbReference type="SAM" id="MobiDB-lite"/>
    </source>
</evidence>
<dbReference type="SMART" id="SM00560">
    <property type="entry name" value="LamGL"/>
    <property type="match status" value="1"/>
</dbReference>
<dbReference type="EC" id="3.2.1.23" evidence="3"/>
<dbReference type="InterPro" id="IPR011013">
    <property type="entry name" value="Gal_mutarotase_sf_dom"/>
</dbReference>
<dbReference type="SUPFAM" id="SSF49785">
    <property type="entry name" value="Galactose-binding domain-like"/>
    <property type="match status" value="1"/>
</dbReference>
<dbReference type="Gene3D" id="2.60.120.200">
    <property type="match status" value="1"/>
</dbReference>
<gene>
    <name evidence="12" type="ORF">MW046_16195</name>
</gene>
<dbReference type="InterPro" id="IPR017853">
    <property type="entry name" value="GH"/>
</dbReference>
<dbReference type="InterPro" id="IPR006558">
    <property type="entry name" value="LamG-like"/>
</dbReference>
<dbReference type="InterPro" id="IPR050347">
    <property type="entry name" value="Bact_Beta-galactosidase"/>
</dbReference>
<dbReference type="PRINTS" id="PR00132">
    <property type="entry name" value="GLHYDRLASE2"/>
</dbReference>
<organism evidence="12 13">
    <name type="scientific">Halocatena salina</name>
    <dbReference type="NCBI Taxonomy" id="2934340"/>
    <lineage>
        <taxon>Archaea</taxon>
        <taxon>Methanobacteriati</taxon>
        <taxon>Methanobacteriota</taxon>
        <taxon>Stenosarchaea group</taxon>
        <taxon>Halobacteria</taxon>
        <taxon>Halobacteriales</taxon>
        <taxon>Natronomonadaceae</taxon>
        <taxon>Halocatena</taxon>
    </lineage>
</organism>
<dbReference type="EMBL" id="CP096021">
    <property type="protein sequence ID" value="UPM44590.1"/>
    <property type="molecule type" value="Genomic_DNA"/>
</dbReference>
<keyword evidence="7" id="KW-0326">Glycosidase</keyword>
<dbReference type="InterPro" id="IPR006102">
    <property type="entry name" value="Ig-like_GH2"/>
</dbReference>
<evidence type="ECO:0000256" key="6">
    <source>
        <dbReference type="ARBA" id="ARBA00023157"/>
    </source>
</evidence>
<dbReference type="InterPro" id="IPR013783">
    <property type="entry name" value="Ig-like_fold"/>
</dbReference>
<dbReference type="Gene3D" id="2.60.120.260">
    <property type="entry name" value="Galactose-binding domain-like"/>
    <property type="match status" value="1"/>
</dbReference>
<dbReference type="Pfam" id="PF00703">
    <property type="entry name" value="Glyco_hydro_2"/>
    <property type="match status" value="1"/>
</dbReference>
<keyword evidence="12" id="KW-0614">Plasmid</keyword>
<evidence type="ECO:0000256" key="8">
    <source>
        <dbReference type="ARBA" id="ARBA00032230"/>
    </source>
</evidence>
<evidence type="ECO:0000256" key="2">
    <source>
        <dbReference type="ARBA" id="ARBA00007401"/>
    </source>
</evidence>
<dbReference type="SUPFAM" id="SSF74650">
    <property type="entry name" value="Galactose mutarotase-like"/>
    <property type="match status" value="1"/>
</dbReference>
<dbReference type="Pfam" id="PF02837">
    <property type="entry name" value="Glyco_hydro_2_N"/>
    <property type="match status" value="1"/>
</dbReference>
<dbReference type="InterPro" id="IPR036156">
    <property type="entry name" value="Beta-gal/glucu_dom_sf"/>
</dbReference>
<keyword evidence="4" id="KW-0732">Signal</keyword>
<evidence type="ECO:0000313" key="13">
    <source>
        <dbReference type="Proteomes" id="UP000831768"/>
    </source>
</evidence>
<dbReference type="Pfam" id="PF02836">
    <property type="entry name" value="Glyco_hydro_2_C"/>
    <property type="match status" value="2"/>
</dbReference>
<accession>A0A8U0A5X8</accession>
<dbReference type="Pfam" id="PF02929">
    <property type="entry name" value="Bgal_small_N"/>
    <property type="match status" value="1"/>
</dbReference>
<dbReference type="Pfam" id="PF16353">
    <property type="entry name" value="LacZ_4"/>
    <property type="match status" value="1"/>
</dbReference>
<evidence type="ECO:0000259" key="10">
    <source>
        <dbReference type="SMART" id="SM00560"/>
    </source>
</evidence>
<dbReference type="InterPro" id="IPR013320">
    <property type="entry name" value="ConA-like_dom_sf"/>
</dbReference>
<feature type="domain" description="LamG-like jellyroll fold" evidence="10">
    <location>
        <begin position="556"/>
        <end position="691"/>
    </location>
</feature>
<dbReference type="InterPro" id="IPR006104">
    <property type="entry name" value="Glyco_hydro_2_N"/>
</dbReference>
<dbReference type="GO" id="GO:0005990">
    <property type="term" value="P:lactose catabolic process"/>
    <property type="evidence" value="ECO:0007669"/>
    <property type="project" value="TreeGrafter"/>
</dbReference>
<dbReference type="KEGG" id="haad:MW046_16195"/>
<dbReference type="InterPro" id="IPR014718">
    <property type="entry name" value="GH-type_carb-bd"/>
</dbReference>
<dbReference type="InterPro" id="IPR008979">
    <property type="entry name" value="Galactose-bd-like_sf"/>
</dbReference>
<proteinExistence type="inferred from homology"/>
<dbReference type="AlphaFoldDB" id="A0A8U0A5X8"/>
<dbReference type="SMART" id="SM01038">
    <property type="entry name" value="Bgal_small_N"/>
    <property type="match status" value="1"/>
</dbReference>
<dbReference type="SUPFAM" id="SSF49899">
    <property type="entry name" value="Concanavalin A-like lectins/glucanases"/>
    <property type="match status" value="1"/>
</dbReference>
<comment type="similarity">
    <text evidence="2">Belongs to the glycosyl hydrolase 2 family.</text>
</comment>
<dbReference type="GO" id="GO:0030246">
    <property type="term" value="F:carbohydrate binding"/>
    <property type="evidence" value="ECO:0007669"/>
    <property type="project" value="InterPro"/>
</dbReference>
<feature type="domain" description="Beta galactosidase small chain/" evidence="11">
    <location>
        <begin position="917"/>
        <end position="1194"/>
    </location>
</feature>
<evidence type="ECO:0000256" key="4">
    <source>
        <dbReference type="ARBA" id="ARBA00022729"/>
    </source>
</evidence>
<evidence type="ECO:0000313" key="12">
    <source>
        <dbReference type="EMBL" id="UPM44590.1"/>
    </source>
</evidence>
<sequence length="1259" mass="140825">MPDSYADIDWDTITVPSCWQTQGYDQFVYLNTPLTWTGIDEATNTTPPEVPNDYNPVGTYRREFSVPNGWDGRETFLHFEGVKQAFFVWIDDTYIGYNQGSMTATEFDITDNISSGSEHTLTVQVYRFSDGEALETQDMFRFSGIYRSVYLYSTPQVHLRDFFVRTNLDDDFEDATLRVDAELANYTGTNQGHHTLRGHLFGTDNAKVSSFETSGLVGPEGVTLSAETTVTELEKWSAEDPTLYTLVLEHVTGGSTAEAMFEPVGFREFTIKDNKIHVNGQPVNIRGVNSHEHHPDHGRYVPIETVKKDFSLMKRHNVNALRCSHYPRDPSVYYLADEYGLYVQDELNVETHWNTNLLGQTDNWDAQALERFRRMIQCDKNRPCIFTWSTGNEAGLHNVHYEMAEYITGEDEDNDGDAGTGIDPTRFLYHQDNSGGFGSGFGGDAPYAPIIGPRYPSPDGMKAAIEANSEGKPIIMGEYAHAMGNSGGLFHDFWKWIQPDHRTVTETIFTDQSSASNDGTLVGDLQIVEEDNGAVILDNDGYINVGEDSSLDFSEPGFTVWARVKDKDIQNDDPYIARGDQQYALKIIPGDTVPKLQFFIYDRNNSWQTLNVPVPDDWTDSYHDVVGVATNSTLKLLVDGELLAEESHDASTLKPENYDYPATIGYNAQENRYTDASISQIRVYNRALSNSEVKSAVSDSSPPNSAVLWMDFKQYTQDPVLRQYDEYDRFQGGFVWDWVNQAVHRTTQADGETTEYRFYDDNPFCLNGVISADRVPQPSLEQLKKAHQPVGVTAVDLINGEVRITNHLHFANLNTLDTTWELRADDEILQNGNLSTDIAPDESAVVSIPFSKPELEPGVEYWLTLRFKTTEDTKWADAGHQLAFDQLKVPFDVPEPSTIQIDELPGLSVSDDGRQITVAGDDFEYVLSKDQGTLSSGTYNGTEVVSAGPLLDFFRAPIQNEIQEWGAAESNEWYDIGLDNLQHEVESVEAVQAEDSVAHVAVESFVSGNTSDAGFNTQYRYKIFGSGDILLGVDVEPNQALVDAISHWLPRIGVTMDVPNTLDQFEWYGRGPHETYPDRKWGAEIGVYTGSVADQFVPYQPPSDNGNKTDTRWTALTNDDGVGLVSFGQPEMNVNLDQYKNLAEADHVYELKEKEDVTTVHLDHAVAGVGGTPAQTLSQYQVDVDPMTFLIGFRPFAGKRTGPPEHANDDGEKRDGPPDHANDDAESPMELSKRRLPRNWVNFQQDGSGESLDGVDSSR</sequence>
<name>A0A8U0A5X8_9EURY</name>
<dbReference type="InterPro" id="IPR032312">
    <property type="entry name" value="LacZ_4"/>
</dbReference>
<dbReference type="GO" id="GO:0004565">
    <property type="term" value="F:beta-galactosidase activity"/>
    <property type="evidence" value="ECO:0007669"/>
    <property type="project" value="UniProtKB-EC"/>
</dbReference>
<dbReference type="PANTHER" id="PTHR46323:SF2">
    <property type="entry name" value="BETA-GALACTOSIDASE"/>
    <property type="match status" value="1"/>
</dbReference>
<dbReference type="Gene3D" id="2.60.40.10">
    <property type="entry name" value="Immunoglobulins"/>
    <property type="match status" value="2"/>
</dbReference>
<dbReference type="Gene3D" id="3.20.20.80">
    <property type="entry name" value="Glycosidases"/>
    <property type="match status" value="1"/>
</dbReference>